<dbReference type="EMBL" id="BEGY01000059">
    <property type="protein sequence ID" value="GAX80991.1"/>
    <property type="molecule type" value="Genomic_DNA"/>
</dbReference>
<dbReference type="SUPFAM" id="SSF55031">
    <property type="entry name" value="Bacterial exopeptidase dimerisation domain"/>
    <property type="match status" value="1"/>
</dbReference>
<dbReference type="Proteomes" id="UP000232323">
    <property type="component" value="Unassembled WGS sequence"/>
</dbReference>
<dbReference type="OrthoDB" id="3064516at2759"/>
<dbReference type="SUPFAM" id="SSF53187">
    <property type="entry name" value="Zn-dependent exopeptidases"/>
    <property type="match status" value="1"/>
</dbReference>
<dbReference type="SUPFAM" id="SSF55120">
    <property type="entry name" value="Pseudouridine synthase"/>
    <property type="match status" value="1"/>
</dbReference>
<dbReference type="Gene3D" id="3.30.70.580">
    <property type="entry name" value="Pseudouridine synthase I, catalytic domain, N-terminal subdomain"/>
    <property type="match status" value="1"/>
</dbReference>
<evidence type="ECO:0000256" key="6">
    <source>
        <dbReference type="ARBA" id="ARBA00023235"/>
    </source>
</evidence>
<dbReference type="Pfam" id="PF01546">
    <property type="entry name" value="Peptidase_M20"/>
    <property type="match status" value="1"/>
</dbReference>
<dbReference type="PANTHER" id="PTHR45962:SF1">
    <property type="entry name" value="N-FATTY-ACYL-AMINO ACID SYNTHASE_HYDROLASE PM20D1"/>
    <property type="match status" value="1"/>
</dbReference>
<dbReference type="GO" id="GO:0006508">
    <property type="term" value="P:proteolysis"/>
    <property type="evidence" value="ECO:0007669"/>
    <property type="project" value="UniProtKB-KW"/>
</dbReference>
<protein>
    <recommendedName>
        <fullName evidence="8">Peptidase M20 dimerisation domain-containing protein</fullName>
    </recommendedName>
</protein>
<keyword evidence="2" id="KW-0645">Protease</keyword>
<evidence type="ECO:0000313" key="9">
    <source>
        <dbReference type="EMBL" id="GAX80991.1"/>
    </source>
</evidence>
<evidence type="ECO:0000256" key="7">
    <source>
        <dbReference type="SAM" id="MobiDB-lite"/>
    </source>
</evidence>
<dbReference type="Gene3D" id="3.40.630.10">
    <property type="entry name" value="Zn peptidases"/>
    <property type="match status" value="1"/>
</dbReference>
<keyword evidence="3" id="KW-0479">Metal-binding</keyword>
<dbReference type="InterPro" id="IPR036264">
    <property type="entry name" value="Bact_exopeptidase_dim_dom"/>
</dbReference>
<comment type="similarity">
    <text evidence="1">Belongs to the peptidase M20A family.</text>
</comment>
<feature type="region of interest" description="Disordered" evidence="7">
    <location>
        <begin position="380"/>
        <end position="399"/>
    </location>
</feature>
<name>A0A250XD39_9CHLO</name>
<dbReference type="GO" id="GO:0003723">
    <property type="term" value="F:RNA binding"/>
    <property type="evidence" value="ECO:0007669"/>
    <property type="project" value="InterPro"/>
</dbReference>
<proteinExistence type="inferred from homology"/>
<feature type="region of interest" description="Disordered" evidence="7">
    <location>
        <begin position="439"/>
        <end position="462"/>
    </location>
</feature>
<dbReference type="InterPro" id="IPR020095">
    <property type="entry name" value="PsdUridine_synth_TruA_C"/>
</dbReference>
<keyword evidence="6" id="KW-0413">Isomerase</keyword>
<dbReference type="Gene3D" id="3.30.70.660">
    <property type="entry name" value="Pseudouridine synthase I, catalytic domain, C-terminal subdomain"/>
    <property type="match status" value="1"/>
</dbReference>
<keyword evidence="4" id="KW-0378">Hydrolase</keyword>
<feature type="domain" description="Peptidase M20 dimerisation" evidence="8">
    <location>
        <begin position="722"/>
        <end position="874"/>
    </location>
</feature>
<dbReference type="STRING" id="1157962.A0A250XD39"/>
<dbReference type="Gene3D" id="3.30.70.360">
    <property type="match status" value="1"/>
</dbReference>
<evidence type="ECO:0000313" key="10">
    <source>
        <dbReference type="Proteomes" id="UP000232323"/>
    </source>
</evidence>
<organism evidence="9 10">
    <name type="scientific">Chlamydomonas eustigma</name>
    <dbReference type="NCBI Taxonomy" id="1157962"/>
    <lineage>
        <taxon>Eukaryota</taxon>
        <taxon>Viridiplantae</taxon>
        <taxon>Chlorophyta</taxon>
        <taxon>core chlorophytes</taxon>
        <taxon>Chlorophyceae</taxon>
        <taxon>CS clade</taxon>
        <taxon>Chlamydomonadales</taxon>
        <taxon>Chlamydomonadaceae</taxon>
        <taxon>Chlamydomonas</taxon>
    </lineage>
</organism>
<dbReference type="InterPro" id="IPR047177">
    <property type="entry name" value="Pept_M20A"/>
</dbReference>
<dbReference type="GO" id="GO:0008233">
    <property type="term" value="F:peptidase activity"/>
    <property type="evidence" value="ECO:0007669"/>
    <property type="project" value="UniProtKB-KW"/>
</dbReference>
<dbReference type="GO" id="GO:0009982">
    <property type="term" value="F:pseudouridine synthase activity"/>
    <property type="evidence" value="ECO:0007669"/>
    <property type="project" value="InterPro"/>
</dbReference>
<evidence type="ECO:0000256" key="4">
    <source>
        <dbReference type="ARBA" id="ARBA00022801"/>
    </source>
</evidence>
<dbReference type="InterPro" id="IPR020103">
    <property type="entry name" value="PsdUridine_synth_cat_dom_sf"/>
</dbReference>
<accession>A0A250XD39</accession>
<dbReference type="GO" id="GO:0046872">
    <property type="term" value="F:metal ion binding"/>
    <property type="evidence" value="ECO:0007669"/>
    <property type="project" value="UniProtKB-KW"/>
</dbReference>
<keyword evidence="5" id="KW-0862">Zinc</keyword>
<evidence type="ECO:0000256" key="2">
    <source>
        <dbReference type="ARBA" id="ARBA00022670"/>
    </source>
</evidence>
<dbReference type="AlphaFoldDB" id="A0A250XD39"/>
<evidence type="ECO:0000256" key="1">
    <source>
        <dbReference type="ARBA" id="ARBA00006247"/>
    </source>
</evidence>
<dbReference type="InterPro" id="IPR002933">
    <property type="entry name" value="Peptidase_M20"/>
</dbReference>
<evidence type="ECO:0000256" key="5">
    <source>
        <dbReference type="ARBA" id="ARBA00022833"/>
    </source>
</evidence>
<reference evidence="9 10" key="1">
    <citation type="submission" date="2017-08" db="EMBL/GenBank/DDBJ databases">
        <title>Acidophilic green algal genome provides insights into adaptation to an acidic environment.</title>
        <authorList>
            <person name="Hirooka S."/>
            <person name="Hirose Y."/>
            <person name="Kanesaki Y."/>
            <person name="Higuchi S."/>
            <person name="Fujiwara T."/>
            <person name="Onuma R."/>
            <person name="Era A."/>
            <person name="Ohbayashi R."/>
            <person name="Uzuka A."/>
            <person name="Nozaki H."/>
            <person name="Yoshikawa H."/>
            <person name="Miyagishima S.Y."/>
        </authorList>
    </citation>
    <scope>NUCLEOTIDE SEQUENCE [LARGE SCALE GENOMIC DNA]</scope>
    <source>
        <strain evidence="9 10">NIES-2499</strain>
    </source>
</reference>
<sequence length="988" mass="107390">MSLSAETLDRYMTKGRDWKAVEQLYQLAVAGHVSSSGLGLEPVQKCSTSCDPKCKFPAGIISDSPLVSTLPSASSLSKRTNFIAWSEQFHNSGVSTSTATDSGMKTGTTGSSDNHSASCAISDTTWNTPHHPEVNNFSKKVKRDKRPRITYQVELSYFGPGFCGWMEQPGGIRTVEGAVVAGLRKVLPKSVGRSAISSAGRTDKGVSAIGQVFSFHTREDLTPEQIAQAIEAEAEPGLIRVVSVSRRPRSFHATFGAKWRRYVYLFPLRTRGTMHDQETLTSKDYNLSLRSGELPENEDILQPEKNCQAEDDGTQADKIDPHRVLGEIDVQRVSELLSQLVGKTLNYSAFARDTPPGKNCVCTLHVARATVLRTSQHRMTSTANHPQHPSSIRNVENDNSPESGEFMCVELVADRFIRRMVRVLVATAIDLAVRGGHAGRKDVHHNNAGVSPVLTDSETLGNSNGLTSPGLESLLDLAIAQDRSKTARWPAPAIGLCFVGTLPQKQNIISKDSIQCIWSDDDLNKAVLRFSKLLQFKTVSSPDTETHALHVEEFKRLDEHLKTSYPSVWSSLTVEKTGVGNHSYLITWAGSDKSLDPALFISHIDVVPVDPDTEGEWTHGPFSGDVAEGYIWGRGAMDVKIGVAGLLEAASWLLLQGFKPTRTLMFAFGQDEEVGGEMGAGPTAQLLASRGIQLDIILDEGLGISVDGYPPYTDYPLALVGTAEKGYASIEIQINTVGGHSSAPAIDGSSVADIMGRILTSLSLESPRPTLVSPVTDFLKAIAPHAKTEGLKELFENCDDPSYRYEVLYKYLLVDSPGTAAMAHTTVAVTGIKTGIADNVLPPHGIINVNFRLLPGDTEASLYRYLERLVDSDAKYVTLAASRNQAASLASDVTSVSGRHWKLLEQAINSVYQFKEGPPELAPLLMSGGTDSKHYANLTKNGILRFVPTTNTALDAHRVHGVDERTAIQDFGRAVCVYQELLHLFSEP</sequence>
<dbReference type="GO" id="GO:0001522">
    <property type="term" value="P:pseudouridine synthesis"/>
    <property type="evidence" value="ECO:0007669"/>
    <property type="project" value="InterPro"/>
</dbReference>
<keyword evidence="10" id="KW-1185">Reference proteome</keyword>
<dbReference type="PANTHER" id="PTHR45962">
    <property type="entry name" value="N-FATTY-ACYL-AMINO ACID SYNTHASE/HYDROLASE PM20D1"/>
    <property type="match status" value="1"/>
</dbReference>
<dbReference type="Gene3D" id="1.10.150.900">
    <property type="match status" value="1"/>
</dbReference>
<dbReference type="InterPro" id="IPR011650">
    <property type="entry name" value="Peptidase_M20_dimer"/>
</dbReference>
<gene>
    <name evidence="9" type="ORF">CEUSTIGMA_g8426.t1</name>
</gene>
<comment type="caution">
    <text evidence="9">The sequence shown here is derived from an EMBL/GenBank/DDBJ whole genome shotgun (WGS) entry which is preliminary data.</text>
</comment>
<dbReference type="InterPro" id="IPR020094">
    <property type="entry name" value="TruA/RsuA/RluB/E/F_N"/>
</dbReference>
<evidence type="ECO:0000256" key="3">
    <source>
        <dbReference type="ARBA" id="ARBA00022723"/>
    </source>
</evidence>
<feature type="region of interest" description="Disordered" evidence="7">
    <location>
        <begin position="93"/>
        <end position="116"/>
    </location>
</feature>
<evidence type="ECO:0000259" key="8">
    <source>
        <dbReference type="Pfam" id="PF07687"/>
    </source>
</evidence>
<dbReference type="Pfam" id="PF07687">
    <property type="entry name" value="M20_dimer"/>
    <property type="match status" value="1"/>
</dbReference>